<sequence length="253" mass="26516">MPFDNPLLPVLDAISPYLPSSLSDPLYTLASLDVVALKDHPGQLVPLLLSLLAAYTAFLSFLSSARWAIRTTLALLKLGVVAAVISAVYLGYQGAGTEQGVSGGVRDAAGYASSVGQTAYSLGRRGLGYYFSPGAGASRAQSNAQARDRRRATAGRTSGRGWSGDRSGDGAGTDDFVNQALNGVLEFLNPSAGDAQDRVKRTAKKAKQEQQAGGSGGGFGGLAWDLAMGRAKKAWDDVVESTDADKNSKKRRW</sequence>
<evidence type="ECO:0000313" key="3">
    <source>
        <dbReference type="EMBL" id="GJN92726.1"/>
    </source>
</evidence>
<comment type="caution">
    <text evidence="3">The sequence shown here is derived from an EMBL/GenBank/DDBJ whole genome shotgun (WGS) entry which is preliminary data.</text>
</comment>
<gene>
    <name evidence="3" type="ORF">Rhopal_005762-T1</name>
</gene>
<evidence type="ECO:0000256" key="1">
    <source>
        <dbReference type="SAM" id="MobiDB-lite"/>
    </source>
</evidence>
<evidence type="ECO:0000256" key="2">
    <source>
        <dbReference type="SAM" id="Phobius"/>
    </source>
</evidence>
<accession>A0AAV5GT85</accession>
<dbReference type="EMBL" id="BQKY01000012">
    <property type="protein sequence ID" value="GJN92726.1"/>
    <property type="molecule type" value="Genomic_DNA"/>
</dbReference>
<organism evidence="3 4">
    <name type="scientific">Rhodotorula paludigena</name>
    <dbReference type="NCBI Taxonomy" id="86838"/>
    <lineage>
        <taxon>Eukaryota</taxon>
        <taxon>Fungi</taxon>
        <taxon>Dikarya</taxon>
        <taxon>Basidiomycota</taxon>
        <taxon>Pucciniomycotina</taxon>
        <taxon>Microbotryomycetes</taxon>
        <taxon>Sporidiobolales</taxon>
        <taxon>Sporidiobolaceae</taxon>
        <taxon>Rhodotorula</taxon>
    </lineage>
</organism>
<feature type="region of interest" description="Disordered" evidence="1">
    <location>
        <begin position="140"/>
        <end position="175"/>
    </location>
</feature>
<proteinExistence type="predicted"/>
<protein>
    <submittedName>
        <fullName evidence="3">Uncharacterized protein</fullName>
    </submittedName>
</protein>
<keyword evidence="2" id="KW-1133">Transmembrane helix</keyword>
<evidence type="ECO:0000313" key="4">
    <source>
        <dbReference type="Proteomes" id="UP001342314"/>
    </source>
</evidence>
<reference evidence="3 4" key="1">
    <citation type="submission" date="2021-12" db="EMBL/GenBank/DDBJ databases">
        <title>High titer production of polyol ester of fatty acids by Rhodotorula paludigena BS15 towards product separation-free biomass refinery.</title>
        <authorList>
            <person name="Mano J."/>
            <person name="Ono H."/>
            <person name="Tanaka T."/>
            <person name="Naito K."/>
            <person name="Sushida H."/>
            <person name="Ike M."/>
            <person name="Tokuyasu K."/>
            <person name="Kitaoka M."/>
        </authorList>
    </citation>
    <scope>NUCLEOTIDE SEQUENCE [LARGE SCALE GENOMIC DNA]</scope>
    <source>
        <strain evidence="3 4">BS15</strain>
    </source>
</reference>
<keyword evidence="2" id="KW-0812">Transmembrane</keyword>
<name>A0AAV5GT85_9BASI</name>
<keyword evidence="2" id="KW-0472">Membrane</keyword>
<dbReference type="Proteomes" id="UP001342314">
    <property type="component" value="Unassembled WGS sequence"/>
</dbReference>
<keyword evidence="4" id="KW-1185">Reference proteome</keyword>
<feature type="region of interest" description="Disordered" evidence="1">
    <location>
        <begin position="192"/>
        <end position="219"/>
    </location>
</feature>
<dbReference type="AlphaFoldDB" id="A0AAV5GT85"/>
<feature type="transmembrane region" description="Helical" evidence="2">
    <location>
        <begin position="44"/>
        <end position="62"/>
    </location>
</feature>
<feature type="transmembrane region" description="Helical" evidence="2">
    <location>
        <begin position="74"/>
        <end position="92"/>
    </location>
</feature>